<dbReference type="EMBL" id="JAVNWW010000001">
    <property type="protein sequence ID" value="MDU0807481.1"/>
    <property type="molecule type" value="Genomic_DNA"/>
</dbReference>
<evidence type="ECO:0000259" key="2">
    <source>
        <dbReference type="Pfam" id="PF06439"/>
    </source>
</evidence>
<keyword evidence="1" id="KW-0732">Signal</keyword>
<reference evidence="3 4" key="1">
    <citation type="submission" date="2023-09" db="EMBL/GenBank/DDBJ databases">
        <title>Aquirufa genomes.</title>
        <authorList>
            <person name="Pitt A."/>
        </authorList>
    </citation>
    <scope>NUCLEOTIDE SEQUENCE [LARGE SCALE GENOMIC DNA]</scope>
    <source>
        <strain evidence="3 4">LEOWEIH-7C</strain>
    </source>
</reference>
<dbReference type="RefSeq" id="WP_315577362.1">
    <property type="nucleotide sequence ID" value="NZ_JARDXH010000007.1"/>
</dbReference>
<evidence type="ECO:0000313" key="3">
    <source>
        <dbReference type="EMBL" id="MDU0807481.1"/>
    </source>
</evidence>
<name>A0ABU3TNP0_9BACT</name>
<accession>A0ABU3TNP0</accession>
<gene>
    <name evidence="3" type="ORF">PQG45_00375</name>
</gene>
<feature type="domain" description="3-keto-alpha-glucoside-1,2-lyase/3-keto-2-hydroxy-glucal hydratase" evidence="2">
    <location>
        <begin position="18"/>
        <end position="193"/>
    </location>
</feature>
<dbReference type="InterPro" id="IPR013320">
    <property type="entry name" value="ConA-like_dom_sf"/>
</dbReference>
<proteinExistence type="predicted"/>
<feature type="chain" id="PRO_5046865570" evidence="1">
    <location>
        <begin position="18"/>
        <end position="196"/>
    </location>
</feature>
<dbReference type="Proteomes" id="UP001249959">
    <property type="component" value="Unassembled WGS sequence"/>
</dbReference>
<sequence>MKNLLFLLLLASFTSNAQWIDLFNGQDLNNWKVSENPSSFHIENGELIVNGNRGHLFYNGYTPKNFEVHARVKTYPGANSGLYVCTAFLENDWPKQGYEIQVNNSHTDWRRTASVYGIQDTKETFVKDGEWFDLNVIVQGNHITTKINGKTIIEFTEPESVTKGDDARRIQTGTIAIQAHDPNSKVVYQSIQFRSL</sequence>
<evidence type="ECO:0000313" key="4">
    <source>
        <dbReference type="Proteomes" id="UP001249959"/>
    </source>
</evidence>
<evidence type="ECO:0000256" key="1">
    <source>
        <dbReference type="SAM" id="SignalP"/>
    </source>
</evidence>
<dbReference type="Pfam" id="PF06439">
    <property type="entry name" value="3keto-disac_hyd"/>
    <property type="match status" value="1"/>
</dbReference>
<comment type="caution">
    <text evidence="3">The sequence shown here is derived from an EMBL/GenBank/DDBJ whole genome shotgun (WGS) entry which is preliminary data.</text>
</comment>
<organism evidence="3 4">
    <name type="scientific">Aquirufa regiilacus</name>
    <dbReference type="NCBI Taxonomy" id="3024868"/>
    <lineage>
        <taxon>Bacteria</taxon>
        <taxon>Pseudomonadati</taxon>
        <taxon>Bacteroidota</taxon>
        <taxon>Cytophagia</taxon>
        <taxon>Cytophagales</taxon>
        <taxon>Flectobacillaceae</taxon>
        <taxon>Aquirufa</taxon>
    </lineage>
</organism>
<dbReference type="InterPro" id="IPR010496">
    <property type="entry name" value="AL/BT2_dom"/>
</dbReference>
<protein>
    <submittedName>
        <fullName evidence="3">DUF1080 domain-containing protein</fullName>
    </submittedName>
</protein>
<keyword evidence="4" id="KW-1185">Reference proteome</keyword>
<dbReference type="SUPFAM" id="SSF49899">
    <property type="entry name" value="Concanavalin A-like lectins/glucanases"/>
    <property type="match status" value="1"/>
</dbReference>
<dbReference type="Gene3D" id="2.60.120.560">
    <property type="entry name" value="Exo-inulinase, domain 1"/>
    <property type="match status" value="1"/>
</dbReference>
<feature type="signal peptide" evidence="1">
    <location>
        <begin position="1"/>
        <end position="17"/>
    </location>
</feature>